<accession>A0AC60QJ79</accession>
<dbReference type="EMBL" id="JABSTQ010008409">
    <property type="protein sequence ID" value="KAG0434545.1"/>
    <property type="molecule type" value="Genomic_DNA"/>
</dbReference>
<reference evidence="1 2" key="1">
    <citation type="journal article" date="2020" name="Cell">
        <title>Large-Scale Comparative Analyses of Tick Genomes Elucidate Their Genetic Diversity and Vector Capacities.</title>
        <authorList>
            <consortium name="Tick Genome and Microbiome Consortium (TIGMIC)"/>
            <person name="Jia N."/>
            <person name="Wang J."/>
            <person name="Shi W."/>
            <person name="Du L."/>
            <person name="Sun Y."/>
            <person name="Zhan W."/>
            <person name="Jiang J.F."/>
            <person name="Wang Q."/>
            <person name="Zhang B."/>
            <person name="Ji P."/>
            <person name="Bell-Sakyi L."/>
            <person name="Cui X.M."/>
            <person name="Yuan T.T."/>
            <person name="Jiang B.G."/>
            <person name="Yang W.F."/>
            <person name="Lam T.T."/>
            <person name="Chang Q.C."/>
            <person name="Ding S.J."/>
            <person name="Wang X.J."/>
            <person name="Zhu J.G."/>
            <person name="Ruan X.D."/>
            <person name="Zhao L."/>
            <person name="Wei J.T."/>
            <person name="Ye R.Z."/>
            <person name="Que T.C."/>
            <person name="Du C.H."/>
            <person name="Zhou Y.H."/>
            <person name="Cheng J.X."/>
            <person name="Dai P.F."/>
            <person name="Guo W.B."/>
            <person name="Han X.H."/>
            <person name="Huang E.J."/>
            <person name="Li L.F."/>
            <person name="Wei W."/>
            <person name="Gao Y.C."/>
            <person name="Liu J.Z."/>
            <person name="Shao H.Z."/>
            <person name="Wang X."/>
            <person name="Wang C.C."/>
            <person name="Yang T.C."/>
            <person name="Huo Q.B."/>
            <person name="Li W."/>
            <person name="Chen H.Y."/>
            <person name="Chen S.E."/>
            <person name="Zhou L.G."/>
            <person name="Ni X.B."/>
            <person name="Tian J.H."/>
            <person name="Sheng Y."/>
            <person name="Liu T."/>
            <person name="Pan Y.S."/>
            <person name="Xia L.Y."/>
            <person name="Li J."/>
            <person name="Zhao F."/>
            <person name="Cao W.C."/>
        </authorList>
    </citation>
    <scope>NUCLEOTIDE SEQUENCE [LARGE SCALE GENOMIC DNA]</scope>
    <source>
        <strain evidence="1">Iper-2018</strain>
    </source>
</reference>
<name>A0AC60QJ79_IXOPE</name>
<protein>
    <submittedName>
        <fullName evidence="1">Uncharacterized protein</fullName>
    </submittedName>
</protein>
<sequence>MLKSLLVIGLVAAVCFGREIHPKKWHPLSDQMINFINKINTTWKAGRNFDKSISMSYIRGLMGVHPKSKEYRLAEFVHDEIPDDLPGSFDAREKWSHCASIHLIRDQSACGSCWAFGATEAMSDRVCIHSEGKIQVNLSAEDLLDCCHSCEQRSVPLVHETRGVTHVSSKHKKKQKTNECILVASTAPPTGCKPYSLAPCEHHTKGSLPNCTGTVPTPKCVHLCRKGYGKDYQDDKHFGKKVYSISSDEKQIQTEIFKNGPVEADFTVYSDFLSYKSGVYQHHSGDVLGGHAIRILGWGKENGTPYWLVANSWNEDWGDHGVNPKSKEYRLAEFVHKEIPDDLPESFDAREKWSHCDSIHLIRDQSTCGSCWAFGAAEAISDRICIHSKGNIQVNISAEDLLECCHTCGDGCDGGDPAAAWEYWKENGLVSGGLYGTPDGCKPYSLAPCEHLTKSFLPNCTGSVPTPKCVHLCRKGYGKDYQGDKHFGKTVYSISNDEKQIQTEIFKNGPVEASFFVYADFFSYKSGVYQHHSDDWMGAHAIRILGWGTENGTPYWLVANSWNEDWGDKAVYNPL</sequence>
<gene>
    <name evidence="1" type="ORF">HPB47_019024</name>
</gene>
<keyword evidence="2" id="KW-1185">Reference proteome</keyword>
<organism evidence="1 2">
    <name type="scientific">Ixodes persulcatus</name>
    <name type="common">Taiga tick</name>
    <dbReference type="NCBI Taxonomy" id="34615"/>
    <lineage>
        <taxon>Eukaryota</taxon>
        <taxon>Metazoa</taxon>
        <taxon>Ecdysozoa</taxon>
        <taxon>Arthropoda</taxon>
        <taxon>Chelicerata</taxon>
        <taxon>Arachnida</taxon>
        <taxon>Acari</taxon>
        <taxon>Parasitiformes</taxon>
        <taxon>Ixodida</taxon>
        <taxon>Ixodoidea</taxon>
        <taxon>Ixodidae</taxon>
        <taxon>Ixodinae</taxon>
        <taxon>Ixodes</taxon>
    </lineage>
</organism>
<evidence type="ECO:0000313" key="2">
    <source>
        <dbReference type="Proteomes" id="UP000805193"/>
    </source>
</evidence>
<dbReference type="Proteomes" id="UP000805193">
    <property type="component" value="Unassembled WGS sequence"/>
</dbReference>
<proteinExistence type="predicted"/>
<comment type="caution">
    <text evidence="1">The sequence shown here is derived from an EMBL/GenBank/DDBJ whole genome shotgun (WGS) entry which is preliminary data.</text>
</comment>
<evidence type="ECO:0000313" key="1">
    <source>
        <dbReference type="EMBL" id="KAG0434545.1"/>
    </source>
</evidence>